<keyword evidence="1" id="KW-0812">Transmembrane</keyword>
<dbReference type="Proteomes" id="UP001519287">
    <property type="component" value="Unassembled WGS sequence"/>
</dbReference>
<feature type="transmembrane region" description="Helical" evidence="1">
    <location>
        <begin position="67"/>
        <end position="85"/>
    </location>
</feature>
<dbReference type="EMBL" id="JAGGLB010000003">
    <property type="protein sequence ID" value="MBP1990021.1"/>
    <property type="molecule type" value="Genomic_DNA"/>
</dbReference>
<comment type="caution">
    <text evidence="2">The sequence shown here is derived from an EMBL/GenBank/DDBJ whole genome shotgun (WGS) entry which is preliminary data.</text>
</comment>
<keyword evidence="3" id="KW-1185">Reference proteome</keyword>
<organism evidence="2 3">
    <name type="scientific">Paenibacillus eucommiae</name>
    <dbReference type="NCBI Taxonomy" id="1355755"/>
    <lineage>
        <taxon>Bacteria</taxon>
        <taxon>Bacillati</taxon>
        <taxon>Bacillota</taxon>
        <taxon>Bacilli</taxon>
        <taxon>Bacillales</taxon>
        <taxon>Paenibacillaceae</taxon>
        <taxon>Paenibacillus</taxon>
    </lineage>
</organism>
<sequence length="157" mass="18013">MGRHKRVEVILWSIALPGFGQILNGHVVKGLLLIVLEFMVNLKSNLNLVIIASFKGEIQNAINLTDYHWLMFYPCIYMFGIWDAYREVSSELNPYSYLPFVTSAFVATVGLIYSSWRICGILWGPVWLPMLFCFIGLGIGFILKKWFLSLMKDPVEN</sequence>
<feature type="transmembrane region" description="Helical" evidence="1">
    <location>
        <begin position="122"/>
        <end position="143"/>
    </location>
</feature>
<feature type="transmembrane region" description="Helical" evidence="1">
    <location>
        <begin position="97"/>
        <end position="116"/>
    </location>
</feature>
<evidence type="ECO:0000256" key="1">
    <source>
        <dbReference type="SAM" id="Phobius"/>
    </source>
</evidence>
<accession>A0ABS4IR24</accession>
<evidence type="ECO:0000313" key="2">
    <source>
        <dbReference type="EMBL" id="MBP1990021.1"/>
    </source>
</evidence>
<dbReference type="RefSeq" id="WP_209970781.1">
    <property type="nucleotide sequence ID" value="NZ_JAGGLB010000003.1"/>
</dbReference>
<reference evidence="2 3" key="1">
    <citation type="submission" date="2021-03" db="EMBL/GenBank/DDBJ databases">
        <title>Genomic Encyclopedia of Type Strains, Phase IV (KMG-IV): sequencing the most valuable type-strain genomes for metagenomic binning, comparative biology and taxonomic classification.</title>
        <authorList>
            <person name="Goeker M."/>
        </authorList>
    </citation>
    <scope>NUCLEOTIDE SEQUENCE [LARGE SCALE GENOMIC DNA]</scope>
    <source>
        <strain evidence="2 3">DSM 26048</strain>
    </source>
</reference>
<name>A0ABS4IR24_9BACL</name>
<feature type="transmembrane region" description="Helical" evidence="1">
    <location>
        <begin position="9"/>
        <end position="36"/>
    </location>
</feature>
<protein>
    <submittedName>
        <fullName evidence="2">Uncharacterized protein</fullName>
    </submittedName>
</protein>
<evidence type="ECO:0000313" key="3">
    <source>
        <dbReference type="Proteomes" id="UP001519287"/>
    </source>
</evidence>
<gene>
    <name evidence="2" type="ORF">J2Z66_001619</name>
</gene>
<keyword evidence="1" id="KW-1133">Transmembrane helix</keyword>
<keyword evidence="1" id="KW-0472">Membrane</keyword>
<proteinExistence type="predicted"/>